<dbReference type="GeneID" id="33361033"/>
<dbReference type="AlphaFoldDB" id="A0A1Z1MP92"/>
<protein>
    <submittedName>
        <fullName evidence="1">Uncharacterized protein</fullName>
    </submittedName>
</protein>
<dbReference type="EMBL" id="MF101448">
    <property type="protein sequence ID" value="ARW67679.1"/>
    <property type="molecule type" value="Genomic_DNA"/>
</dbReference>
<sequence>MFYLLEATLQNFFKISDHRYLKRLVEDALHENLSKNELSTKIYPAKTSEGRCYNTRPLEPSITGALVDAGISNCYRKGLGS</sequence>
<geneLocation type="chloroplast" evidence="1"/>
<dbReference type="RefSeq" id="YP_009398493.1">
    <property type="nucleotide sequence ID" value="NC_035292.1"/>
</dbReference>
<keyword evidence="1" id="KW-0150">Chloroplast</keyword>
<proteinExistence type="predicted"/>
<organism evidence="1">
    <name type="scientific">Lophocladia kuetzingii</name>
    <dbReference type="NCBI Taxonomy" id="675577"/>
    <lineage>
        <taxon>Eukaryota</taxon>
        <taxon>Rhodophyta</taxon>
        <taxon>Florideophyceae</taxon>
        <taxon>Rhodymeniophycidae</taxon>
        <taxon>Ceramiales</taxon>
        <taxon>Rhodomelaceae</taxon>
        <taxon>Lophothalieae</taxon>
        <taxon>Lophocladia</taxon>
    </lineage>
</organism>
<name>A0A1Z1MP92_9FLOR</name>
<reference evidence="1" key="1">
    <citation type="journal article" date="2017" name="J. Phycol.">
        <title>Analysis of chloroplast genomes and a supermatrix inform reclassification of the Rhodomelaceae (Rhodophyta).</title>
        <authorList>
            <person name="Diaz-Tapia P."/>
            <person name="Maggs C.A."/>
            <person name="West J.A."/>
            <person name="Verbruggen H."/>
        </authorList>
    </citation>
    <scope>NUCLEOTIDE SEQUENCE</scope>
    <source>
        <strain evidence="1">PD1509</strain>
    </source>
</reference>
<keyword evidence="1" id="KW-0934">Plastid</keyword>
<evidence type="ECO:0000313" key="1">
    <source>
        <dbReference type="EMBL" id="ARW67679.1"/>
    </source>
</evidence>
<accession>A0A1Z1MP92</accession>
<gene>
    <name evidence="1" type="primary">orf81</name>
</gene>